<keyword evidence="5" id="KW-1185">Reference proteome</keyword>
<evidence type="ECO:0008006" key="6">
    <source>
        <dbReference type="Google" id="ProtNLM"/>
    </source>
</evidence>
<dbReference type="Pfam" id="PF22766">
    <property type="entry name" value="ZW10_C2"/>
    <property type="match status" value="1"/>
</dbReference>
<feature type="coiled-coil region" evidence="1">
    <location>
        <begin position="77"/>
        <end position="111"/>
    </location>
</feature>
<dbReference type="GO" id="GO:1990423">
    <property type="term" value="C:RZZ complex"/>
    <property type="evidence" value="ECO:0007669"/>
    <property type="project" value="TreeGrafter"/>
</dbReference>
<accession>A0AAV8V1N2</accession>
<evidence type="ECO:0000313" key="4">
    <source>
        <dbReference type="EMBL" id="KAJ8906701.1"/>
    </source>
</evidence>
<evidence type="ECO:0000256" key="1">
    <source>
        <dbReference type="SAM" id="Coils"/>
    </source>
</evidence>
<reference evidence="4 5" key="1">
    <citation type="journal article" date="2023" name="Nat. Commun.">
        <title>Origin of minicircular mitochondrial genomes in red algae.</title>
        <authorList>
            <person name="Lee Y."/>
            <person name="Cho C.H."/>
            <person name="Lee Y.M."/>
            <person name="Park S.I."/>
            <person name="Yang J.H."/>
            <person name="West J.A."/>
            <person name="Bhattacharya D."/>
            <person name="Yoon H.S."/>
        </authorList>
    </citation>
    <scope>NUCLEOTIDE SEQUENCE [LARGE SCALE GENOMIC DNA]</scope>
    <source>
        <strain evidence="4 5">CCMP1338</strain>
        <tissue evidence="4">Whole cell</tissue>
    </source>
</reference>
<comment type="caution">
    <text evidence="4">The sequence shown here is derived from an EMBL/GenBank/DDBJ whole genome shotgun (WGS) entry which is preliminary data.</text>
</comment>
<dbReference type="Gene3D" id="1.10.357.150">
    <property type="match status" value="1"/>
</dbReference>
<evidence type="ECO:0000259" key="3">
    <source>
        <dbReference type="Pfam" id="PF22766"/>
    </source>
</evidence>
<evidence type="ECO:0000313" key="5">
    <source>
        <dbReference type="Proteomes" id="UP001157974"/>
    </source>
</evidence>
<dbReference type="Proteomes" id="UP001157974">
    <property type="component" value="Unassembled WGS sequence"/>
</dbReference>
<protein>
    <recommendedName>
        <fullName evidence="6">Exocyst complex component Sec8</fullName>
    </recommendedName>
</protein>
<dbReference type="PANTHER" id="PTHR12205:SF0">
    <property type="entry name" value="CENTROMERE_KINETOCHORE PROTEIN ZW10 HOMOLOG"/>
    <property type="match status" value="1"/>
</dbReference>
<dbReference type="InterPro" id="IPR048343">
    <property type="entry name" value="ZW10_C"/>
</dbReference>
<dbReference type="Pfam" id="PF20666">
    <property type="entry name" value="ZW10_C"/>
    <property type="match status" value="1"/>
</dbReference>
<feature type="domain" description="Centromere/kinetochore protein zw10 C-terminal" evidence="2">
    <location>
        <begin position="425"/>
        <end position="509"/>
    </location>
</feature>
<dbReference type="PANTHER" id="PTHR12205">
    <property type="entry name" value="CENTROMERE/KINETOCHORE PROTEIN ZW10"/>
    <property type="match status" value="1"/>
</dbReference>
<feature type="domain" description="ZW10 C-terminal helical" evidence="3">
    <location>
        <begin position="582"/>
        <end position="719"/>
    </location>
</feature>
<dbReference type="InterPro" id="IPR055148">
    <property type="entry name" value="ZW10_C_2"/>
</dbReference>
<dbReference type="InterPro" id="IPR046362">
    <property type="entry name" value="Zw10/DSL1_C_sf"/>
</dbReference>
<keyword evidence="1" id="KW-0175">Coiled coil</keyword>
<gene>
    <name evidence="4" type="ORF">NDN08_003190</name>
</gene>
<dbReference type="EMBL" id="JAMWBK010000003">
    <property type="protein sequence ID" value="KAJ8906701.1"/>
    <property type="molecule type" value="Genomic_DNA"/>
</dbReference>
<dbReference type="GO" id="GO:0005737">
    <property type="term" value="C:cytoplasm"/>
    <property type="evidence" value="ECO:0007669"/>
    <property type="project" value="GOC"/>
</dbReference>
<evidence type="ECO:0000259" key="2">
    <source>
        <dbReference type="Pfam" id="PF20666"/>
    </source>
</evidence>
<dbReference type="GO" id="GO:0007094">
    <property type="term" value="P:mitotic spindle assembly checkpoint signaling"/>
    <property type="evidence" value="ECO:0007669"/>
    <property type="project" value="TreeGrafter"/>
</dbReference>
<sequence>MLQVALRGGIEAEEVVGRAAARREEVERTQGEVLRLVGDDFGEAFVEKSLGTLRSLSQSTDDAEIATREWAARASEVQKERRETASAASTLKELSEQLSALAELGEILQESDVMEAEEDIAVVEELFNLINDAGRLCKGRGARIFQQIYVELQHRRDDALLMMQNRLLESINLTSSALEVRRCSPMIADALHRTNTFEETITELIRQVSESDDILWAIRKADVFAVAEDGDESDSIWTIEWSQHRTYAYDFPASIQLEENPLETELPEELLSVQDIANVAFRVDVLCGVLMTQLFGTRDSEYANYLRGLVWDWLARDLFQPPLILASDGASTSSIVSTTSLPKRCVAAFYLSKVLPEIVGVGDVEVVFGDSAAVLKMVARELRAELLFRARKSVSNFVLDDEDHVLLAPLASPWRPKERRNSNWFPSCLVTRTSLHIMEVVKQACADAATASQDGGEDQVLPETLLSTAIEALEAYRVDIPILHQTAFQGSLKLRCLYHNDCFMLSHVFGNIRSTSRLVPTSMKLRSSGSEVLLDAIADEKQRLYQSIEISSFGDGSLTHYGTPRVRKQCDLELTRMFAHNQEVCRVYAAMLPAGAAGNAIASLCAEFLNALTGSILALSEIAAEACDGLAFLLAGTVANCERLATPDRLREADPDAAKGYQTAVKRVHVFQEILNIRMEDIADHAKQGKYKGLLDKEEVEKLILAIFEDSALRVQMIQELHEDAQDEDWGW</sequence>
<dbReference type="GO" id="GO:0006888">
    <property type="term" value="P:endoplasmic reticulum to Golgi vesicle-mediated transport"/>
    <property type="evidence" value="ECO:0007669"/>
    <property type="project" value="TreeGrafter"/>
</dbReference>
<name>A0AAV8V1N2_9RHOD</name>
<organism evidence="4 5">
    <name type="scientific">Rhodosorus marinus</name>
    <dbReference type="NCBI Taxonomy" id="101924"/>
    <lineage>
        <taxon>Eukaryota</taxon>
        <taxon>Rhodophyta</taxon>
        <taxon>Stylonematophyceae</taxon>
        <taxon>Stylonematales</taxon>
        <taxon>Stylonemataceae</taxon>
        <taxon>Rhodosorus</taxon>
    </lineage>
</organism>
<proteinExistence type="predicted"/>
<dbReference type="AlphaFoldDB" id="A0AAV8V1N2"/>